<feature type="chain" id="PRO_5036210121" description="Secreted protein" evidence="1">
    <location>
        <begin position="19"/>
        <end position="159"/>
    </location>
</feature>
<accession>A0A7R9BN07</accession>
<keyword evidence="1" id="KW-0732">Signal</keyword>
<dbReference type="EMBL" id="CAJPEX010000921">
    <property type="protein sequence ID" value="CAG0917639.1"/>
    <property type="molecule type" value="Genomic_DNA"/>
</dbReference>
<evidence type="ECO:0000313" key="3">
    <source>
        <dbReference type="Proteomes" id="UP000678499"/>
    </source>
</evidence>
<evidence type="ECO:0000256" key="1">
    <source>
        <dbReference type="SAM" id="SignalP"/>
    </source>
</evidence>
<protein>
    <recommendedName>
        <fullName evidence="4">Secreted protein</fullName>
    </recommendedName>
</protein>
<proteinExistence type="predicted"/>
<dbReference type="AlphaFoldDB" id="A0A7R9BN07"/>
<name>A0A7R9BN07_9CRUS</name>
<evidence type="ECO:0000313" key="2">
    <source>
        <dbReference type="EMBL" id="CAD7277487.1"/>
    </source>
</evidence>
<feature type="signal peptide" evidence="1">
    <location>
        <begin position="1"/>
        <end position="18"/>
    </location>
</feature>
<reference evidence="2" key="1">
    <citation type="submission" date="2020-11" db="EMBL/GenBank/DDBJ databases">
        <authorList>
            <person name="Tran Van P."/>
        </authorList>
    </citation>
    <scope>NUCLEOTIDE SEQUENCE</scope>
</reference>
<sequence length="159" mass="17364">MPWKVLVVVCMVVQVGDNTIMGRIAGLETGQTPIANRRLSTLSTYHHGRGCFIGGVVFHDCLCLGLSSLAGRCHFPHCSHCARGFLGDRHRELMINFSIRRSGNVLGVQEVAGDALEAAMGDIANDTRRSARFPSIQQTNTGFVFENDEAMTIPCESQK</sequence>
<organism evidence="2">
    <name type="scientific">Notodromas monacha</name>
    <dbReference type="NCBI Taxonomy" id="399045"/>
    <lineage>
        <taxon>Eukaryota</taxon>
        <taxon>Metazoa</taxon>
        <taxon>Ecdysozoa</taxon>
        <taxon>Arthropoda</taxon>
        <taxon>Crustacea</taxon>
        <taxon>Oligostraca</taxon>
        <taxon>Ostracoda</taxon>
        <taxon>Podocopa</taxon>
        <taxon>Podocopida</taxon>
        <taxon>Cypridocopina</taxon>
        <taxon>Cypridoidea</taxon>
        <taxon>Cyprididae</taxon>
        <taxon>Notodromas</taxon>
    </lineage>
</organism>
<evidence type="ECO:0008006" key="4">
    <source>
        <dbReference type="Google" id="ProtNLM"/>
    </source>
</evidence>
<keyword evidence="3" id="KW-1185">Reference proteome</keyword>
<dbReference type="Proteomes" id="UP000678499">
    <property type="component" value="Unassembled WGS sequence"/>
</dbReference>
<gene>
    <name evidence="2" type="ORF">NMOB1V02_LOCUS5219</name>
</gene>
<dbReference type="EMBL" id="OA882958">
    <property type="protein sequence ID" value="CAD7277487.1"/>
    <property type="molecule type" value="Genomic_DNA"/>
</dbReference>